<evidence type="ECO:0000313" key="1">
    <source>
        <dbReference type="EMBL" id="GAC09348.1"/>
    </source>
</evidence>
<organism evidence="1 2">
    <name type="scientific">Paraglaciecola chathamensis S18K6</name>
    <dbReference type="NCBI Taxonomy" id="1127672"/>
    <lineage>
        <taxon>Bacteria</taxon>
        <taxon>Pseudomonadati</taxon>
        <taxon>Pseudomonadota</taxon>
        <taxon>Gammaproteobacteria</taxon>
        <taxon>Alteromonadales</taxon>
        <taxon>Alteromonadaceae</taxon>
        <taxon>Paraglaciecola</taxon>
    </lineage>
</organism>
<proteinExistence type="predicted"/>
<sequence>MSLAAGDVYDKADLWVSEISQLINDLQELVYILAKDVQDTHVTFNLKGTQSFKNLVDDLTC</sequence>
<evidence type="ECO:0000313" key="2">
    <source>
        <dbReference type="Proteomes" id="UP000006320"/>
    </source>
</evidence>
<comment type="caution">
    <text evidence="1">The sequence shown here is derived from an EMBL/GenBank/DDBJ whole genome shotgun (WGS) entry which is preliminary data.</text>
</comment>
<gene>
    <name evidence="1" type="ORF">GCHA_1389</name>
</gene>
<name>A0AAV3UWT2_9ALTE</name>
<dbReference type="Proteomes" id="UP000006320">
    <property type="component" value="Unassembled WGS sequence"/>
</dbReference>
<protein>
    <submittedName>
        <fullName evidence="1">Uncharacterized protein</fullName>
    </submittedName>
</protein>
<dbReference type="EMBL" id="BAEM01000022">
    <property type="protein sequence ID" value="GAC09348.1"/>
    <property type="molecule type" value="Genomic_DNA"/>
</dbReference>
<accession>A0AAV3UWT2</accession>
<reference evidence="1 2" key="1">
    <citation type="journal article" date="2017" name="Antonie Van Leeuwenhoek">
        <title>Rhizobium rhizosphaerae sp. nov., a novel species isolated from rice rhizosphere.</title>
        <authorList>
            <person name="Zhao J.J."/>
            <person name="Zhang J."/>
            <person name="Zhang R.J."/>
            <person name="Zhang C.W."/>
            <person name="Yin H.Q."/>
            <person name="Zhang X.X."/>
        </authorList>
    </citation>
    <scope>NUCLEOTIDE SEQUENCE [LARGE SCALE GENOMIC DNA]</scope>
    <source>
        <strain evidence="1 2">S18K6</strain>
    </source>
</reference>
<dbReference type="AlphaFoldDB" id="A0AAV3UWT2"/>